<dbReference type="PANTHER" id="PTHR42960:SF1">
    <property type="entry name" value="YCF46 PROTEIN"/>
    <property type="match status" value="1"/>
</dbReference>
<sequence>MEYFSPNENPRDISGMDALRKWLSNQEKLLNVPRLPIGLARPKGTLVSGMLGCGKSLCVRAISAEWGFPLLRLEMDRLFSVIGVTPEQSFRNAIKAAGTIAPCILWIDEIEKAFSKTAAKETGAASRLFAHFLTWMQEKESSVFIFATANRLNDLPRELLRAQRFEKIWFVDFPNKDERRKIWKSLLKKYTSTNLLSKRELDKFAKQTEGFSGAEISQILREARSKAYVENDRELRKEDIDDALKEMKPVRPPGLEEIREKAQKVGAIDASSGEPLKELKK</sequence>
<dbReference type="AlphaFoldDB" id="X1MHJ5"/>
<dbReference type="InterPro" id="IPR052381">
    <property type="entry name" value="AAA_domain_protein"/>
</dbReference>
<dbReference type="Gene3D" id="3.40.50.300">
    <property type="entry name" value="P-loop containing nucleotide triphosphate hydrolases"/>
    <property type="match status" value="1"/>
</dbReference>
<feature type="domain" description="AAA+ ATPase" evidence="8">
    <location>
        <begin position="41"/>
        <end position="175"/>
    </location>
</feature>
<proteinExistence type="inferred from homology"/>
<protein>
    <recommendedName>
        <fullName evidence="7">Uncharacterized AAA domain-containing protein ycf46</fullName>
    </recommendedName>
</protein>
<comment type="similarity">
    <text evidence="6">Belongs to the AAA ATPase family. Highly divergent.</text>
</comment>
<organism evidence="9">
    <name type="scientific">marine sediment metagenome</name>
    <dbReference type="NCBI Taxonomy" id="412755"/>
    <lineage>
        <taxon>unclassified sequences</taxon>
        <taxon>metagenomes</taxon>
        <taxon>ecological metagenomes</taxon>
    </lineage>
</organism>
<evidence type="ECO:0000256" key="6">
    <source>
        <dbReference type="ARBA" id="ARBA00038088"/>
    </source>
</evidence>
<dbReference type="InterPro" id="IPR003593">
    <property type="entry name" value="AAA+_ATPase"/>
</dbReference>
<dbReference type="SUPFAM" id="SSF52540">
    <property type="entry name" value="P-loop containing nucleoside triphosphate hydrolases"/>
    <property type="match status" value="1"/>
</dbReference>
<dbReference type="Gene3D" id="1.10.8.60">
    <property type="match status" value="1"/>
</dbReference>
<keyword evidence="3" id="KW-0934">Plastid</keyword>
<dbReference type="Pfam" id="PF17862">
    <property type="entry name" value="AAA_lid_3"/>
    <property type="match status" value="1"/>
</dbReference>
<dbReference type="GO" id="GO:0005524">
    <property type="term" value="F:ATP binding"/>
    <property type="evidence" value="ECO:0007669"/>
    <property type="project" value="UniProtKB-KW"/>
</dbReference>
<dbReference type="GO" id="GO:0016887">
    <property type="term" value="F:ATP hydrolysis activity"/>
    <property type="evidence" value="ECO:0007669"/>
    <property type="project" value="InterPro"/>
</dbReference>
<evidence type="ECO:0000256" key="2">
    <source>
        <dbReference type="ARBA" id="ARBA00022528"/>
    </source>
</evidence>
<dbReference type="SMART" id="SM00382">
    <property type="entry name" value="AAA"/>
    <property type="match status" value="1"/>
</dbReference>
<accession>X1MHJ5</accession>
<dbReference type="Pfam" id="PF00004">
    <property type="entry name" value="AAA"/>
    <property type="match status" value="1"/>
</dbReference>
<dbReference type="InterPro" id="IPR003959">
    <property type="entry name" value="ATPase_AAA_core"/>
</dbReference>
<evidence type="ECO:0000256" key="5">
    <source>
        <dbReference type="ARBA" id="ARBA00022840"/>
    </source>
</evidence>
<evidence type="ECO:0000313" key="9">
    <source>
        <dbReference type="EMBL" id="GAI17526.1"/>
    </source>
</evidence>
<comment type="caution">
    <text evidence="9">The sequence shown here is derived from an EMBL/GenBank/DDBJ whole genome shotgun (WGS) entry which is preliminary data.</text>
</comment>
<keyword evidence="2" id="KW-0150">Chloroplast</keyword>
<gene>
    <name evidence="9" type="ORF">S06H3_11700</name>
</gene>
<evidence type="ECO:0000256" key="1">
    <source>
        <dbReference type="ARBA" id="ARBA00004229"/>
    </source>
</evidence>
<comment type="subcellular location">
    <subcellularLocation>
        <location evidence="1">Plastid</location>
        <location evidence="1">Chloroplast</location>
    </subcellularLocation>
</comment>
<reference evidence="9" key="1">
    <citation type="journal article" date="2014" name="Front. Microbiol.">
        <title>High frequency of phylogenetically diverse reductive dehalogenase-homologous genes in deep subseafloor sedimentary metagenomes.</title>
        <authorList>
            <person name="Kawai M."/>
            <person name="Futagami T."/>
            <person name="Toyoda A."/>
            <person name="Takaki Y."/>
            <person name="Nishi S."/>
            <person name="Hori S."/>
            <person name="Arai W."/>
            <person name="Tsubouchi T."/>
            <person name="Morono Y."/>
            <person name="Uchiyama I."/>
            <person name="Ito T."/>
            <person name="Fujiyama A."/>
            <person name="Inagaki F."/>
            <person name="Takami H."/>
        </authorList>
    </citation>
    <scope>NUCLEOTIDE SEQUENCE</scope>
    <source>
        <strain evidence="9">Expedition CK06-06</strain>
    </source>
</reference>
<evidence type="ECO:0000256" key="4">
    <source>
        <dbReference type="ARBA" id="ARBA00022741"/>
    </source>
</evidence>
<dbReference type="InterPro" id="IPR041569">
    <property type="entry name" value="AAA_lid_3"/>
</dbReference>
<dbReference type="InterPro" id="IPR027417">
    <property type="entry name" value="P-loop_NTPase"/>
</dbReference>
<keyword evidence="5" id="KW-0067">ATP-binding</keyword>
<evidence type="ECO:0000256" key="3">
    <source>
        <dbReference type="ARBA" id="ARBA00022640"/>
    </source>
</evidence>
<name>X1MHJ5_9ZZZZ</name>
<dbReference type="EMBL" id="BARV01005763">
    <property type="protein sequence ID" value="GAI17526.1"/>
    <property type="molecule type" value="Genomic_DNA"/>
</dbReference>
<dbReference type="GO" id="GO:0009507">
    <property type="term" value="C:chloroplast"/>
    <property type="evidence" value="ECO:0007669"/>
    <property type="project" value="UniProtKB-SubCell"/>
</dbReference>
<keyword evidence="4" id="KW-0547">Nucleotide-binding</keyword>
<evidence type="ECO:0000259" key="8">
    <source>
        <dbReference type="SMART" id="SM00382"/>
    </source>
</evidence>
<dbReference type="PANTHER" id="PTHR42960">
    <property type="entry name" value="YCF46 PROTEIN"/>
    <property type="match status" value="1"/>
</dbReference>
<evidence type="ECO:0000256" key="7">
    <source>
        <dbReference type="ARBA" id="ARBA00040480"/>
    </source>
</evidence>